<dbReference type="InParanoid" id="A0A6P8R325"/>
<dbReference type="FunCoup" id="A0A6P8R325">
    <property type="interactions" value="446"/>
</dbReference>
<keyword evidence="1" id="KW-1185">Reference proteome</keyword>
<dbReference type="InterPro" id="IPR016576">
    <property type="entry name" value="Ribosomal_mL63"/>
</dbReference>
<dbReference type="Proteomes" id="UP000515159">
    <property type="component" value="Chromosome 6"/>
</dbReference>
<dbReference type="OrthoDB" id="6019958at2759"/>
<proteinExistence type="predicted"/>
<accession>A0A6P8R325</accession>
<dbReference type="GO" id="GO:0005761">
    <property type="term" value="C:mitochondrial ribosome"/>
    <property type="evidence" value="ECO:0007669"/>
    <property type="project" value="InterPro"/>
</dbReference>
<organism evidence="1 2">
    <name type="scientific">Geotrypetes seraphini</name>
    <name type="common">Gaboon caecilian</name>
    <name type="synonym">Caecilia seraphini</name>
    <dbReference type="NCBI Taxonomy" id="260995"/>
    <lineage>
        <taxon>Eukaryota</taxon>
        <taxon>Metazoa</taxon>
        <taxon>Chordata</taxon>
        <taxon>Craniata</taxon>
        <taxon>Vertebrata</taxon>
        <taxon>Euteleostomi</taxon>
        <taxon>Amphibia</taxon>
        <taxon>Gymnophiona</taxon>
        <taxon>Geotrypetes</taxon>
    </lineage>
</organism>
<gene>
    <name evidence="2" type="primary">LOC117362293</name>
</gene>
<evidence type="ECO:0000313" key="2">
    <source>
        <dbReference type="RefSeq" id="XP_033804379.1"/>
    </source>
</evidence>
<protein>
    <submittedName>
        <fullName evidence="2">Ribosomal protein 63, mitochondrial-like</fullName>
    </submittedName>
</protein>
<dbReference type="PANTHER" id="PTHR14520:SF4">
    <property type="entry name" value="LARGE RIBOSOMAL SUBUNIT PROTEIN ML63"/>
    <property type="match status" value="1"/>
</dbReference>
<evidence type="ECO:0000313" key="1">
    <source>
        <dbReference type="Proteomes" id="UP000515159"/>
    </source>
</evidence>
<dbReference type="Pfam" id="PF14978">
    <property type="entry name" value="MRP-63"/>
    <property type="match status" value="1"/>
</dbReference>
<name>A0A6P8R325_GEOSA</name>
<dbReference type="GO" id="GO:0032543">
    <property type="term" value="P:mitochondrial translation"/>
    <property type="evidence" value="ECO:0007669"/>
    <property type="project" value="TreeGrafter"/>
</dbReference>
<dbReference type="GeneID" id="117362293"/>
<dbReference type="PANTHER" id="PTHR14520">
    <property type="entry name" value="MITOCHONDRIAL RIBOSOMAL PROTEIN 63"/>
    <property type="match status" value="1"/>
</dbReference>
<dbReference type="RefSeq" id="XP_033804379.1">
    <property type="nucleotide sequence ID" value="XM_033948488.1"/>
</dbReference>
<dbReference type="AlphaFoldDB" id="A0A6P8R325"/>
<dbReference type="GO" id="GO:0003735">
    <property type="term" value="F:structural constituent of ribosome"/>
    <property type="evidence" value="ECO:0007669"/>
    <property type="project" value="TreeGrafter"/>
</dbReference>
<reference evidence="2" key="1">
    <citation type="submission" date="2025-08" db="UniProtKB">
        <authorList>
            <consortium name="RefSeq"/>
        </authorList>
    </citation>
    <scope>IDENTIFICATION</scope>
</reference>
<sequence>MFLTVALLRKGIPGKQWIGKYRRPYQVTWQMKRGMIRRLEIEAENEYWLSRPYMTKEQEYDHARVRWIADWEALKSLKKSNFPAHRYTVDHINHLNVTKNGQNPKKRISN</sequence>
<dbReference type="KEGG" id="gsh:117362293"/>